<protein>
    <submittedName>
        <fullName evidence="2">Uncharacterized protein YpbB</fullName>
    </submittedName>
</protein>
<accession>A0A1I3W2H3</accession>
<dbReference type="EMBL" id="FOSB01000006">
    <property type="protein sequence ID" value="SFK01383.1"/>
    <property type="molecule type" value="Genomic_DNA"/>
</dbReference>
<dbReference type="Gene3D" id="1.10.10.1390">
    <property type="entry name" value="ATP-dependent DNA helicase RecQ"/>
    <property type="match status" value="1"/>
</dbReference>
<name>A0A1I3W2H3_HALDA</name>
<proteinExistence type="predicted"/>
<gene>
    <name evidence="2" type="ORF">SAMN04487936_106144</name>
</gene>
<dbReference type="SUPFAM" id="SSF46785">
    <property type="entry name" value="Winged helix' DNA-binding domain"/>
    <property type="match status" value="1"/>
</dbReference>
<dbReference type="PIRSF" id="PIRSF021350">
    <property type="entry name" value="UCP021350"/>
    <property type="match status" value="1"/>
</dbReference>
<sequence>MFDYLILNCIHRFKGERTVSGIYNLLTGKRSSQTMQDAKGYQVHGYFGIYPNLTRAQLESHIDDLEGKGLISVKKSFPFLTSLGKDHLSSYKGPTLQYFQGMVWHDVIPIYEDRIHLLVQTMANSKAGILNYVPIVEDADVQRWVKAVFRNFHEKLPVLFETLYEEIYHLLKLHSRLEAELLTHRLTGGGMIGMTTAQLREDYDLRHEDVVILLHHTMYYLFIKSKENKKDFPVLHLCTKGLDAAHLITQSARKTFQYIQQGLTMEEIITVRNLKKSTIQDHIVEAALVIPGFSIDSFLSEKDVKDIKEMAVTLDTQRLKQIHEAFSGKYDYFELRLALASSPYEEGKGKAEYEN</sequence>
<dbReference type="InterPro" id="IPR036390">
    <property type="entry name" value="WH_DNA-bd_sf"/>
</dbReference>
<dbReference type="OrthoDB" id="2354672at2"/>
<evidence type="ECO:0000259" key="1">
    <source>
        <dbReference type="Pfam" id="PF14493"/>
    </source>
</evidence>
<feature type="domain" description="Helicase Helix-turn-helix" evidence="1">
    <location>
        <begin position="251"/>
        <end position="339"/>
    </location>
</feature>
<dbReference type="RefSeq" id="WP_075036755.1">
    <property type="nucleotide sequence ID" value="NZ_FOSB01000006.1"/>
</dbReference>
<dbReference type="AlphaFoldDB" id="A0A1I3W2H3"/>
<keyword evidence="3" id="KW-1185">Reference proteome</keyword>
<reference evidence="3" key="1">
    <citation type="submission" date="2016-10" db="EMBL/GenBank/DDBJ databases">
        <authorList>
            <person name="Varghese N."/>
            <person name="Submissions S."/>
        </authorList>
    </citation>
    <scope>NUCLEOTIDE SEQUENCE [LARGE SCALE GENOMIC DNA]</scope>
    <source>
        <strain evidence="3">CGMCC 1.3704</strain>
    </source>
</reference>
<evidence type="ECO:0000313" key="2">
    <source>
        <dbReference type="EMBL" id="SFK01383.1"/>
    </source>
</evidence>
<dbReference type="InterPro" id="IPR029491">
    <property type="entry name" value="Helicase_HTH"/>
</dbReference>
<dbReference type="Proteomes" id="UP000183557">
    <property type="component" value="Unassembled WGS sequence"/>
</dbReference>
<dbReference type="InterPro" id="IPR008308">
    <property type="entry name" value="YpbB-like"/>
</dbReference>
<organism evidence="2 3">
    <name type="scientific">Halobacillus dabanensis</name>
    <dbReference type="NCBI Taxonomy" id="240302"/>
    <lineage>
        <taxon>Bacteria</taxon>
        <taxon>Bacillati</taxon>
        <taxon>Bacillota</taxon>
        <taxon>Bacilli</taxon>
        <taxon>Bacillales</taxon>
        <taxon>Bacillaceae</taxon>
        <taxon>Halobacillus</taxon>
    </lineage>
</organism>
<evidence type="ECO:0000313" key="3">
    <source>
        <dbReference type="Proteomes" id="UP000183557"/>
    </source>
</evidence>
<dbReference type="Pfam" id="PF14493">
    <property type="entry name" value="HTH_40"/>
    <property type="match status" value="1"/>
</dbReference>